<gene>
    <name evidence="3" type="ORF">NRK68_14475</name>
</gene>
<keyword evidence="2" id="KW-0472">Membrane</keyword>
<name>A0ABY5PWM0_9ACTN</name>
<evidence type="ECO:0000256" key="2">
    <source>
        <dbReference type="SAM" id="Phobius"/>
    </source>
</evidence>
<keyword evidence="4" id="KW-1185">Reference proteome</keyword>
<accession>A0ABY5PWM0</accession>
<dbReference type="Proteomes" id="UP001057738">
    <property type="component" value="Chromosome"/>
</dbReference>
<organism evidence="3 4">
    <name type="scientific">Streptomyces yangpuensis</name>
    <dbReference type="NCBI Taxonomy" id="1648182"/>
    <lineage>
        <taxon>Bacteria</taxon>
        <taxon>Bacillati</taxon>
        <taxon>Actinomycetota</taxon>
        <taxon>Actinomycetes</taxon>
        <taxon>Kitasatosporales</taxon>
        <taxon>Streptomycetaceae</taxon>
        <taxon>Streptomyces</taxon>
    </lineage>
</organism>
<keyword evidence="2" id="KW-0812">Transmembrane</keyword>
<evidence type="ECO:0000256" key="1">
    <source>
        <dbReference type="SAM" id="MobiDB-lite"/>
    </source>
</evidence>
<feature type="region of interest" description="Disordered" evidence="1">
    <location>
        <begin position="203"/>
        <end position="226"/>
    </location>
</feature>
<dbReference type="EMBL" id="CP102514">
    <property type="protein sequence ID" value="UUY48302.1"/>
    <property type="molecule type" value="Genomic_DNA"/>
</dbReference>
<proteinExistence type="predicted"/>
<feature type="transmembrane region" description="Helical" evidence="2">
    <location>
        <begin position="48"/>
        <end position="67"/>
    </location>
</feature>
<dbReference type="GeneID" id="95574681"/>
<feature type="transmembrane region" description="Helical" evidence="2">
    <location>
        <begin position="74"/>
        <end position="92"/>
    </location>
</feature>
<evidence type="ECO:0000313" key="3">
    <source>
        <dbReference type="EMBL" id="UUY48302.1"/>
    </source>
</evidence>
<keyword evidence="2" id="KW-1133">Transmembrane helix</keyword>
<evidence type="ECO:0008006" key="5">
    <source>
        <dbReference type="Google" id="ProtNLM"/>
    </source>
</evidence>
<feature type="compositionally biased region" description="Basic and acidic residues" evidence="1">
    <location>
        <begin position="204"/>
        <end position="215"/>
    </location>
</feature>
<dbReference type="RefSeq" id="WP_183067784.1">
    <property type="nucleotide sequence ID" value="NZ_CP102514.1"/>
</dbReference>
<reference evidence="3" key="1">
    <citation type="submission" date="2022-08" db="EMBL/GenBank/DDBJ databases">
        <authorList>
            <person name="Tian L."/>
        </authorList>
    </citation>
    <scope>NUCLEOTIDE SEQUENCE</scope>
    <source>
        <strain evidence="3">CM253</strain>
    </source>
</reference>
<feature type="transmembrane region" description="Helical" evidence="2">
    <location>
        <begin position="25"/>
        <end position="42"/>
    </location>
</feature>
<feature type="compositionally biased region" description="Basic residues" evidence="1">
    <location>
        <begin position="216"/>
        <end position="226"/>
    </location>
</feature>
<sequence>MDAARISERTGKAAPTGARRGRNSLFWAVLVAGTATVGGFISQFPYGLLYVGVLVVLAAAGLGAAVAGSNWNRAGAATVVGFGTIALGVFAGNNLNESYLKLLGERVDAVVITSREYSNAKGDTRFACRVTDSSGESHELDALRNCYDRVPPGGHVFLFKDRLGGLGPWMDTDGSRALDPLGLGITGGLFLLVGGTMFAAGQRRRSDRDLHEEHLRRHGPPWRSRR</sequence>
<feature type="transmembrane region" description="Helical" evidence="2">
    <location>
        <begin position="181"/>
        <end position="200"/>
    </location>
</feature>
<protein>
    <recommendedName>
        <fullName evidence="5">DUF3592 domain-containing protein</fullName>
    </recommendedName>
</protein>
<evidence type="ECO:0000313" key="4">
    <source>
        <dbReference type="Proteomes" id="UP001057738"/>
    </source>
</evidence>